<feature type="transmembrane region" description="Helical" evidence="8">
    <location>
        <begin position="78"/>
        <end position="100"/>
    </location>
</feature>
<reference evidence="11 12" key="1">
    <citation type="submission" date="2016-07" db="EMBL/GenBank/DDBJ databases">
        <title>Pervasive Adenine N6-methylation of Active Genes in Fungi.</title>
        <authorList>
            <consortium name="DOE Joint Genome Institute"/>
            <person name="Mondo S.J."/>
            <person name="Dannebaum R.O."/>
            <person name="Kuo R.C."/>
            <person name="Labutti K."/>
            <person name="Haridas S."/>
            <person name="Kuo A."/>
            <person name="Salamov A."/>
            <person name="Ahrendt S.R."/>
            <person name="Lipzen A."/>
            <person name="Sullivan W."/>
            <person name="Andreopoulos W.B."/>
            <person name="Clum A."/>
            <person name="Lindquist E."/>
            <person name="Daum C."/>
            <person name="Ramamoorthy G.K."/>
            <person name="Gryganskyi A."/>
            <person name="Culley D."/>
            <person name="Magnuson J.K."/>
            <person name="James T.Y."/>
            <person name="O'Malley M.A."/>
            <person name="Stajich J.E."/>
            <person name="Spatafora J.W."/>
            <person name="Visel A."/>
            <person name="Grigoriev I.V."/>
        </authorList>
    </citation>
    <scope>NUCLEOTIDE SEQUENCE [LARGE SCALE GENOMIC DNA]</scope>
    <source>
        <strain evidence="11 12">NRRL 1336</strain>
    </source>
</reference>
<evidence type="ECO:0000256" key="4">
    <source>
        <dbReference type="ARBA" id="ARBA00022692"/>
    </source>
</evidence>
<evidence type="ECO:0000256" key="9">
    <source>
        <dbReference type="SAM" id="MobiDB-lite"/>
    </source>
</evidence>
<evidence type="ECO:0000256" key="3">
    <source>
        <dbReference type="ARBA" id="ARBA00022448"/>
    </source>
</evidence>
<evidence type="ECO:0000256" key="5">
    <source>
        <dbReference type="ARBA" id="ARBA00022989"/>
    </source>
</evidence>
<feature type="transmembrane region" description="Helical" evidence="8">
    <location>
        <begin position="245"/>
        <end position="264"/>
    </location>
</feature>
<comment type="similarity">
    <text evidence="2 8">Belongs to the ZIP transporter (TC 2.A.5) family.</text>
</comment>
<gene>
    <name evidence="11" type="ORF">BCR42DRAFT_410432</name>
</gene>
<keyword evidence="6 8" id="KW-0406">Ion transport</keyword>
<dbReference type="GO" id="GO:0005886">
    <property type="term" value="C:plasma membrane"/>
    <property type="evidence" value="ECO:0007669"/>
    <property type="project" value="TreeGrafter"/>
</dbReference>
<feature type="transmembrane region" description="Helical" evidence="8">
    <location>
        <begin position="379"/>
        <end position="397"/>
    </location>
</feature>
<keyword evidence="4 8" id="KW-0812">Transmembrane</keyword>
<evidence type="ECO:0000256" key="7">
    <source>
        <dbReference type="ARBA" id="ARBA00023136"/>
    </source>
</evidence>
<protein>
    <submittedName>
        <fullName evidence="11">Zinc/iron permease</fullName>
    </submittedName>
</protein>
<organism evidence="11 12">
    <name type="scientific">Absidia repens</name>
    <dbReference type="NCBI Taxonomy" id="90262"/>
    <lineage>
        <taxon>Eukaryota</taxon>
        <taxon>Fungi</taxon>
        <taxon>Fungi incertae sedis</taxon>
        <taxon>Mucoromycota</taxon>
        <taxon>Mucoromycotina</taxon>
        <taxon>Mucoromycetes</taxon>
        <taxon>Mucorales</taxon>
        <taxon>Cunninghamellaceae</taxon>
        <taxon>Absidia</taxon>
    </lineage>
</organism>
<dbReference type="PANTHER" id="PTHR11040">
    <property type="entry name" value="ZINC/IRON TRANSPORTER"/>
    <property type="match status" value="1"/>
</dbReference>
<evidence type="ECO:0000256" key="10">
    <source>
        <dbReference type="SAM" id="SignalP"/>
    </source>
</evidence>
<dbReference type="InterPro" id="IPR003689">
    <property type="entry name" value="ZIP"/>
</dbReference>
<sequence length="398" mass="43472">MHLQYISLFCIFSILFTSPVSAQEVADEETCSSESLENYNMGLRIGSIFIILVTSGLGTFTPMLIHRIRPYGKGSFQDWILTIGKFFGTGVLLATAFVHLLPESMEHFASPCLSDGWKTYGAFAGVFCMISSFGLQLLELAAVSNIDRLLEKQQQKTMNNELDDCEVQRCDTTQDINTTTTDCATANVCGPPCDTVSVGSSDMTAHAGTEKTSANDEHHHHHHHGHVHSAGLLDNENAFKDINTVILELGIVMHSIIIGITLANTQSSEFITLLIALVFHQFFEGIALGTRVNEVCHGSWVRPFIMGMLYIIMTPIGICIGIGIHSSFNPNSSSSILASAILDSLSAGILLYNAYVSLMSLEINHSEEFRRSSGLRKCVCFLSMYVGAGIMSLIGLWA</sequence>
<dbReference type="NCBIfam" id="TIGR00820">
    <property type="entry name" value="zip"/>
    <property type="match status" value="1"/>
</dbReference>
<proteinExistence type="inferred from homology"/>
<accession>A0A1X2IP07</accession>
<dbReference type="GO" id="GO:0005385">
    <property type="term" value="F:zinc ion transmembrane transporter activity"/>
    <property type="evidence" value="ECO:0007669"/>
    <property type="project" value="InterPro"/>
</dbReference>
<dbReference type="OrthoDB" id="448280at2759"/>
<feature type="transmembrane region" description="Helical" evidence="8">
    <location>
        <begin position="304"/>
        <end position="324"/>
    </location>
</feature>
<dbReference type="AlphaFoldDB" id="A0A1X2IP07"/>
<feature type="transmembrane region" description="Helical" evidence="8">
    <location>
        <begin position="46"/>
        <end position="66"/>
    </location>
</feature>
<keyword evidence="5 8" id="KW-1133">Transmembrane helix</keyword>
<dbReference type="InterPro" id="IPR004698">
    <property type="entry name" value="Zn/Fe_permease_fun/pln"/>
</dbReference>
<keyword evidence="10" id="KW-0732">Signal</keyword>
<evidence type="ECO:0000256" key="1">
    <source>
        <dbReference type="ARBA" id="ARBA00004141"/>
    </source>
</evidence>
<dbReference type="STRING" id="90262.A0A1X2IP07"/>
<comment type="caution">
    <text evidence="11">The sequence shown here is derived from an EMBL/GenBank/DDBJ whole genome shotgun (WGS) entry which is preliminary data.</text>
</comment>
<dbReference type="EMBL" id="MCGE01000007">
    <property type="protein sequence ID" value="ORZ19750.1"/>
    <property type="molecule type" value="Genomic_DNA"/>
</dbReference>
<evidence type="ECO:0000313" key="12">
    <source>
        <dbReference type="Proteomes" id="UP000193560"/>
    </source>
</evidence>
<dbReference type="PANTHER" id="PTHR11040:SF44">
    <property type="entry name" value="PROTEIN ZNTC-RELATED"/>
    <property type="match status" value="1"/>
</dbReference>
<feature type="signal peptide" evidence="10">
    <location>
        <begin position="1"/>
        <end position="22"/>
    </location>
</feature>
<feature type="transmembrane region" description="Helical" evidence="8">
    <location>
        <begin position="336"/>
        <end position="358"/>
    </location>
</feature>
<evidence type="ECO:0000256" key="6">
    <source>
        <dbReference type="ARBA" id="ARBA00023065"/>
    </source>
</evidence>
<feature type="transmembrane region" description="Helical" evidence="8">
    <location>
        <begin position="270"/>
        <end position="292"/>
    </location>
</feature>
<feature type="region of interest" description="Disordered" evidence="9">
    <location>
        <begin position="200"/>
        <end position="229"/>
    </location>
</feature>
<feature type="chain" id="PRO_5011964870" evidence="10">
    <location>
        <begin position="23"/>
        <end position="398"/>
    </location>
</feature>
<keyword evidence="12" id="KW-1185">Reference proteome</keyword>
<keyword evidence="7 8" id="KW-0472">Membrane</keyword>
<evidence type="ECO:0000256" key="8">
    <source>
        <dbReference type="RuleBase" id="RU362088"/>
    </source>
</evidence>
<evidence type="ECO:0000256" key="2">
    <source>
        <dbReference type="ARBA" id="ARBA00006939"/>
    </source>
</evidence>
<name>A0A1X2IP07_9FUNG</name>
<dbReference type="Pfam" id="PF02535">
    <property type="entry name" value="Zip"/>
    <property type="match status" value="1"/>
</dbReference>
<dbReference type="Proteomes" id="UP000193560">
    <property type="component" value="Unassembled WGS sequence"/>
</dbReference>
<comment type="subcellular location">
    <subcellularLocation>
        <location evidence="1 8">Membrane</location>
        <topology evidence="1 8">Multi-pass membrane protein</topology>
    </subcellularLocation>
</comment>
<evidence type="ECO:0000313" key="11">
    <source>
        <dbReference type="EMBL" id="ORZ19750.1"/>
    </source>
</evidence>
<keyword evidence="3 8" id="KW-0813">Transport</keyword>
<feature type="transmembrane region" description="Helical" evidence="8">
    <location>
        <begin position="120"/>
        <end position="143"/>
    </location>
</feature>